<comment type="caution">
    <text evidence="2">The sequence shown here is derived from an EMBL/GenBank/DDBJ whole genome shotgun (WGS) entry which is preliminary data.</text>
</comment>
<accession>X0XDF3</accession>
<dbReference type="InterPro" id="IPR029060">
    <property type="entry name" value="PIN-like_dom_sf"/>
</dbReference>
<dbReference type="InterPro" id="IPR002716">
    <property type="entry name" value="PIN_dom"/>
</dbReference>
<dbReference type="AlphaFoldDB" id="X0XDF3"/>
<sequence>MSIATADSPLKVVLDTNILISVTIFGGNSKKILQKAIDGEIEAFTSKFLVAEFSDVLIKKFDFSKEQVDVIISLLSKYFLIVEPTMSVGILADKADNRVLEAALEARVKFIVTGDKELLNLEEFKGIKIASPTDFLKGGY</sequence>
<reference evidence="2" key="1">
    <citation type="journal article" date="2014" name="Front. Microbiol.">
        <title>High frequency of phylogenetically diverse reductive dehalogenase-homologous genes in deep subseafloor sedimentary metagenomes.</title>
        <authorList>
            <person name="Kawai M."/>
            <person name="Futagami T."/>
            <person name="Toyoda A."/>
            <person name="Takaki Y."/>
            <person name="Nishi S."/>
            <person name="Hori S."/>
            <person name="Arai W."/>
            <person name="Tsubouchi T."/>
            <person name="Morono Y."/>
            <person name="Uchiyama I."/>
            <person name="Ito T."/>
            <person name="Fujiyama A."/>
            <person name="Inagaki F."/>
            <person name="Takami H."/>
        </authorList>
    </citation>
    <scope>NUCLEOTIDE SEQUENCE</scope>
    <source>
        <strain evidence="2">Expedition CK06-06</strain>
    </source>
</reference>
<protein>
    <recommendedName>
        <fullName evidence="1">PIN domain-containing protein</fullName>
    </recommendedName>
</protein>
<feature type="domain" description="PIN" evidence="1">
    <location>
        <begin position="10"/>
        <end position="120"/>
    </location>
</feature>
<dbReference type="SUPFAM" id="SSF88723">
    <property type="entry name" value="PIN domain-like"/>
    <property type="match status" value="1"/>
</dbReference>
<gene>
    <name evidence="2" type="ORF">S01H1_55146</name>
</gene>
<name>X0XDF3_9ZZZZ</name>
<organism evidence="2">
    <name type="scientific">marine sediment metagenome</name>
    <dbReference type="NCBI Taxonomy" id="412755"/>
    <lineage>
        <taxon>unclassified sequences</taxon>
        <taxon>metagenomes</taxon>
        <taxon>ecological metagenomes</taxon>
    </lineage>
</organism>
<evidence type="ECO:0000313" key="2">
    <source>
        <dbReference type="EMBL" id="GAG22956.1"/>
    </source>
</evidence>
<dbReference type="Pfam" id="PF13470">
    <property type="entry name" value="PIN_3"/>
    <property type="match status" value="1"/>
</dbReference>
<dbReference type="PANTHER" id="PTHR34610:SF3">
    <property type="entry name" value="SSL7007 PROTEIN"/>
    <property type="match status" value="1"/>
</dbReference>
<dbReference type="PANTHER" id="PTHR34610">
    <property type="entry name" value="SSL7007 PROTEIN"/>
    <property type="match status" value="1"/>
</dbReference>
<dbReference type="NCBIfam" id="TIGR00305">
    <property type="entry name" value="putative toxin-antitoxin system toxin component, PIN family"/>
    <property type="match status" value="1"/>
</dbReference>
<proteinExistence type="predicted"/>
<dbReference type="Gene3D" id="3.40.50.1010">
    <property type="entry name" value="5'-nuclease"/>
    <property type="match status" value="1"/>
</dbReference>
<dbReference type="EMBL" id="BARS01035830">
    <property type="protein sequence ID" value="GAG22956.1"/>
    <property type="molecule type" value="Genomic_DNA"/>
</dbReference>
<evidence type="ECO:0000259" key="1">
    <source>
        <dbReference type="SMART" id="SM00670"/>
    </source>
</evidence>
<dbReference type="SMART" id="SM00670">
    <property type="entry name" value="PINc"/>
    <property type="match status" value="1"/>
</dbReference>
<dbReference type="InterPro" id="IPR002850">
    <property type="entry name" value="PIN_toxin-like"/>
</dbReference>